<dbReference type="Proteomes" id="UP000198648">
    <property type="component" value="Unassembled WGS sequence"/>
</dbReference>
<sequence>MAKKITKSGKTIYKFKKREMAQILLDVARIEDKELRLSLINKLDVQ</sequence>
<dbReference type="STRING" id="1299341.SAMN05444005_103148"/>
<keyword evidence="2" id="KW-1185">Reference proteome</keyword>
<dbReference type="RefSeq" id="WP_177177146.1">
    <property type="nucleotide sequence ID" value="NZ_FOEI01000003.1"/>
</dbReference>
<reference evidence="1 2" key="1">
    <citation type="submission" date="2016-10" db="EMBL/GenBank/DDBJ databases">
        <authorList>
            <person name="de Groot N.N."/>
        </authorList>
    </citation>
    <scope>NUCLEOTIDE SEQUENCE [LARGE SCALE GENOMIC DNA]</scope>
    <source>
        <strain evidence="1 2">DSM 27078</strain>
    </source>
</reference>
<organism evidence="1 2">
    <name type="scientific">Flavobacterium urocaniciphilum</name>
    <dbReference type="NCBI Taxonomy" id="1299341"/>
    <lineage>
        <taxon>Bacteria</taxon>
        <taxon>Pseudomonadati</taxon>
        <taxon>Bacteroidota</taxon>
        <taxon>Flavobacteriia</taxon>
        <taxon>Flavobacteriales</taxon>
        <taxon>Flavobacteriaceae</taxon>
        <taxon>Flavobacterium</taxon>
    </lineage>
</organism>
<gene>
    <name evidence="1" type="ORF">SAMN05444005_103148</name>
</gene>
<dbReference type="AlphaFoldDB" id="A0A1H9BQ74"/>
<protein>
    <submittedName>
        <fullName evidence="1">Uncharacterized protein</fullName>
    </submittedName>
</protein>
<evidence type="ECO:0000313" key="1">
    <source>
        <dbReference type="EMBL" id="SEP91144.1"/>
    </source>
</evidence>
<name>A0A1H9BQ74_9FLAO</name>
<dbReference type="EMBL" id="FOEI01000003">
    <property type="protein sequence ID" value="SEP91144.1"/>
    <property type="molecule type" value="Genomic_DNA"/>
</dbReference>
<proteinExistence type="predicted"/>
<evidence type="ECO:0000313" key="2">
    <source>
        <dbReference type="Proteomes" id="UP000198648"/>
    </source>
</evidence>
<accession>A0A1H9BQ74</accession>